<dbReference type="Pfam" id="PF01408">
    <property type="entry name" value="GFO_IDH_MocA"/>
    <property type="match status" value="1"/>
</dbReference>
<dbReference type="VEuPathDB" id="FungiDB:AeMF1_008854"/>
<name>A0A6G0XX82_9STRA</name>
<accession>A0A6G0XX82</accession>
<dbReference type="InterPro" id="IPR000683">
    <property type="entry name" value="Gfo/Idh/MocA-like_OxRdtase_N"/>
</dbReference>
<evidence type="ECO:0000259" key="3">
    <source>
        <dbReference type="Pfam" id="PF01408"/>
    </source>
</evidence>
<protein>
    <recommendedName>
        <fullName evidence="7">Gfo/Idh/MocA-like oxidoreductase N-terminal domain-containing protein</fullName>
    </recommendedName>
</protein>
<dbReference type="SUPFAM" id="SSF55347">
    <property type="entry name" value="Glyceraldehyde-3-phosphate dehydrogenase-like, C-terminal domain"/>
    <property type="match status" value="1"/>
</dbReference>
<dbReference type="PANTHER" id="PTHR42840">
    <property type="entry name" value="NAD(P)-BINDING ROSSMANN-FOLD SUPERFAMILY PROTEIN-RELATED"/>
    <property type="match status" value="1"/>
</dbReference>
<dbReference type="InterPro" id="IPR036291">
    <property type="entry name" value="NAD(P)-bd_dom_sf"/>
</dbReference>
<dbReference type="PANTHER" id="PTHR42840:SF3">
    <property type="entry name" value="BINDING ROSSMANN FOLD OXIDOREDUCTASE, PUTATIVE (AFU_ORTHOLOGUE AFUA_2G10240)-RELATED"/>
    <property type="match status" value="1"/>
</dbReference>
<dbReference type="Proteomes" id="UP000481153">
    <property type="component" value="Unassembled WGS sequence"/>
</dbReference>
<dbReference type="GO" id="GO:0000166">
    <property type="term" value="F:nucleotide binding"/>
    <property type="evidence" value="ECO:0007669"/>
    <property type="project" value="InterPro"/>
</dbReference>
<feature type="domain" description="GFO/IDH/MocA-like oxidoreductase" evidence="4">
    <location>
        <begin position="132"/>
        <end position="252"/>
    </location>
</feature>
<evidence type="ECO:0000313" key="5">
    <source>
        <dbReference type="EMBL" id="KAF0745096.1"/>
    </source>
</evidence>
<feature type="domain" description="Gfo/Idh/MocA-like oxidoreductase N-terminal" evidence="3">
    <location>
        <begin position="8"/>
        <end position="121"/>
    </location>
</feature>
<dbReference type="EMBL" id="VJMJ01000003">
    <property type="protein sequence ID" value="KAF0745096.1"/>
    <property type="molecule type" value="Genomic_DNA"/>
</dbReference>
<evidence type="ECO:0008006" key="7">
    <source>
        <dbReference type="Google" id="ProtNLM"/>
    </source>
</evidence>
<reference evidence="5 6" key="1">
    <citation type="submission" date="2019-07" db="EMBL/GenBank/DDBJ databases">
        <title>Genomics analysis of Aphanomyces spp. identifies a new class of oomycete effector associated with host adaptation.</title>
        <authorList>
            <person name="Gaulin E."/>
        </authorList>
    </citation>
    <scope>NUCLEOTIDE SEQUENCE [LARGE SCALE GENOMIC DNA]</scope>
    <source>
        <strain evidence="5 6">ATCC 201684</strain>
    </source>
</reference>
<dbReference type="GO" id="GO:0016491">
    <property type="term" value="F:oxidoreductase activity"/>
    <property type="evidence" value="ECO:0007669"/>
    <property type="project" value="UniProtKB-KW"/>
</dbReference>
<comment type="similarity">
    <text evidence="1">Belongs to the Gfo/Idh/MocA family.</text>
</comment>
<gene>
    <name evidence="5" type="ORF">Ae201684_000667</name>
</gene>
<keyword evidence="2" id="KW-0560">Oxidoreductase</keyword>
<proteinExistence type="inferred from homology"/>
<dbReference type="InterPro" id="IPR055170">
    <property type="entry name" value="GFO_IDH_MocA-like_dom"/>
</dbReference>
<evidence type="ECO:0000259" key="4">
    <source>
        <dbReference type="Pfam" id="PF22725"/>
    </source>
</evidence>
<dbReference type="AlphaFoldDB" id="A0A6G0XX82"/>
<dbReference type="SUPFAM" id="SSF51735">
    <property type="entry name" value="NAD(P)-binding Rossmann-fold domains"/>
    <property type="match status" value="1"/>
</dbReference>
<dbReference type="GO" id="GO:0005737">
    <property type="term" value="C:cytoplasm"/>
    <property type="evidence" value="ECO:0007669"/>
    <property type="project" value="TreeGrafter"/>
</dbReference>
<comment type="caution">
    <text evidence="5">The sequence shown here is derived from an EMBL/GenBank/DDBJ whole genome shotgun (WGS) entry which is preliminary data.</text>
</comment>
<dbReference type="Gene3D" id="3.40.50.720">
    <property type="entry name" value="NAD(P)-binding Rossmann-like Domain"/>
    <property type="match status" value="1"/>
</dbReference>
<dbReference type="GO" id="GO:0006740">
    <property type="term" value="P:NADPH regeneration"/>
    <property type="evidence" value="ECO:0007669"/>
    <property type="project" value="TreeGrafter"/>
</dbReference>
<evidence type="ECO:0000256" key="1">
    <source>
        <dbReference type="ARBA" id="ARBA00010928"/>
    </source>
</evidence>
<evidence type="ECO:0000313" key="6">
    <source>
        <dbReference type="Proteomes" id="UP000481153"/>
    </source>
</evidence>
<keyword evidence="6" id="KW-1185">Reference proteome</keyword>
<dbReference type="Pfam" id="PF22725">
    <property type="entry name" value="GFO_IDH_MocA_C3"/>
    <property type="match status" value="1"/>
</dbReference>
<evidence type="ECO:0000256" key="2">
    <source>
        <dbReference type="ARBA" id="ARBA00023002"/>
    </source>
</evidence>
<organism evidence="5 6">
    <name type="scientific">Aphanomyces euteiches</name>
    <dbReference type="NCBI Taxonomy" id="100861"/>
    <lineage>
        <taxon>Eukaryota</taxon>
        <taxon>Sar</taxon>
        <taxon>Stramenopiles</taxon>
        <taxon>Oomycota</taxon>
        <taxon>Saprolegniomycetes</taxon>
        <taxon>Saprolegniales</taxon>
        <taxon>Verrucalvaceae</taxon>
        <taxon>Aphanomyces</taxon>
    </lineage>
</organism>
<sequence length="334" mass="36808">MAPSQVVVAVVGAGRMGQIRLTGFHSNPKTKIAYVVDENLQQAQLLAAQFDARGVQKLSEALKDPAVTAVWISTPTFTHRELIHQAAKAGKAVAVEKPVAGSLEELDAAYQVCEEGHVPLFCSFQRRFDPHYVALRDAVVAKEIGIVQSIQTVFRDHPCPPIEFLKTGGDPFHDLAVHDIDFVCDLLQEYPTQVFAYGTSLQPELAAVNVMDKASVWLTFPSGVVCTMDLARHASYGYDQRIEVFGRDGMLEVQNVNKTAVRASTAGGIHQSPFLHSFPQRFRDAYALEIEHFATVVLDKVPPKVTWRASRNATIIAEACHQSAIKRELVTVVY</sequence>
<dbReference type="Gene3D" id="3.30.360.10">
    <property type="entry name" value="Dihydrodipicolinate Reductase, domain 2"/>
    <property type="match status" value="1"/>
</dbReference>